<feature type="domain" description="DAHP synthase ferredoxin-like" evidence="3">
    <location>
        <begin position="1"/>
        <end position="67"/>
    </location>
</feature>
<dbReference type="Pfam" id="PF18152">
    <property type="entry name" value="DAHP_snth_FXD"/>
    <property type="match status" value="1"/>
</dbReference>
<organism evidence="4 5">
    <name type="scientific">Mesotoga infera</name>
    <dbReference type="NCBI Taxonomy" id="1236046"/>
    <lineage>
        <taxon>Bacteria</taxon>
        <taxon>Thermotogati</taxon>
        <taxon>Thermotogota</taxon>
        <taxon>Thermotogae</taxon>
        <taxon>Kosmotogales</taxon>
        <taxon>Kosmotogaceae</taxon>
        <taxon>Mesotoga</taxon>
    </lineage>
</organism>
<proteinExistence type="predicted"/>
<dbReference type="Pfam" id="PF00793">
    <property type="entry name" value="DAHP_synth_1"/>
    <property type="match status" value="1"/>
</dbReference>
<dbReference type="SUPFAM" id="SSF51569">
    <property type="entry name" value="Aldolase"/>
    <property type="match status" value="1"/>
</dbReference>
<name>A0A7Z7PSR8_9BACT</name>
<sequence length="338" mass="37013">MVVILRNGSGDEEIEKVEALSSRLGLSCHISKGAEKIVVGIIGDDRYTSVERFEALECVEQVVRVLKPFKLVSREFHGEDLNVEVGDVSIGNGKFAVMAGPCAVEDRSMIEESAAFLSEMGVRIIRGGAYKPRTSPYSFQGLGRKGLELLREAADRYGMKTVTEVTGEATLEAVSSLSDIVQIGARNAQNFQLIQRVASCGKPVLLKRGFMNTVEELLLSAEYIAYGGNMSIILCERGIRTFETSTRNTLDISAIPLIKMQSPLPIIADPSHASGRRDLIIPLSRAILAVGADGIEVEVHPRPESALSDSKQSLNFREFERLMQELKSLVDTRELVLT</sequence>
<dbReference type="NCBIfam" id="NF009239">
    <property type="entry name" value="PRK12595.1"/>
    <property type="match status" value="1"/>
</dbReference>
<dbReference type="PANTHER" id="PTHR43018:SF2">
    <property type="entry name" value="PHOSPHO-2-DEHYDRO-3-DEOXYHEPTONATE ALDOLASE"/>
    <property type="match status" value="1"/>
</dbReference>
<evidence type="ECO:0000313" key="4">
    <source>
        <dbReference type="EMBL" id="SSC14100.1"/>
    </source>
</evidence>
<dbReference type="InterPro" id="IPR006218">
    <property type="entry name" value="DAHP1/KDSA"/>
</dbReference>
<dbReference type="GO" id="GO:0003849">
    <property type="term" value="F:3-deoxy-7-phosphoheptulonate synthase activity"/>
    <property type="evidence" value="ECO:0007669"/>
    <property type="project" value="UniProtKB-EC"/>
</dbReference>
<dbReference type="InterPro" id="IPR052899">
    <property type="entry name" value="Class-I_DAHP_synthase"/>
</dbReference>
<dbReference type="EC" id="2.5.1.54" evidence="4"/>
<keyword evidence="5" id="KW-1185">Reference proteome</keyword>
<dbReference type="NCBIfam" id="NF006421">
    <property type="entry name" value="PRK08673.1"/>
    <property type="match status" value="1"/>
</dbReference>
<dbReference type="NCBIfam" id="TIGR01361">
    <property type="entry name" value="DAHP_synth_Bsub"/>
    <property type="match status" value="1"/>
</dbReference>
<dbReference type="PANTHER" id="PTHR43018">
    <property type="entry name" value="PHOSPHO-2-DEHYDRO-3-DEOXYHEPTONATE ALDOLASE"/>
    <property type="match status" value="1"/>
</dbReference>
<dbReference type="GO" id="GO:0009073">
    <property type="term" value="P:aromatic amino acid family biosynthetic process"/>
    <property type="evidence" value="ECO:0007669"/>
    <property type="project" value="InterPro"/>
</dbReference>
<accession>A0A7Z7PSR8</accession>
<protein>
    <submittedName>
        <fullName evidence="4">Phospho-2-dehydro-3-deoxyheptonate aldolase</fullName>
        <ecNumber evidence="4">2.5.1.54</ecNumber>
    </submittedName>
</protein>
<dbReference type="AlphaFoldDB" id="A0A7Z7PSR8"/>
<feature type="domain" description="DAHP synthetase I/KDSA" evidence="2">
    <location>
        <begin position="87"/>
        <end position="330"/>
    </location>
</feature>
<gene>
    <name evidence="4" type="primary">aroF</name>
    <name evidence="4" type="ORF">MESINF_2660</name>
</gene>
<dbReference type="GO" id="GO:0016832">
    <property type="term" value="F:aldehyde-lyase activity"/>
    <property type="evidence" value="ECO:0007669"/>
    <property type="project" value="InterPro"/>
</dbReference>
<dbReference type="Proteomes" id="UP000250796">
    <property type="component" value="Chromosome MESINF"/>
</dbReference>
<dbReference type="Gene3D" id="3.30.70.1140">
    <property type="entry name" value="Phospho-2-dehydro-3-deoxyheptonate aldolase, domain 1"/>
    <property type="match status" value="1"/>
</dbReference>
<evidence type="ECO:0000259" key="2">
    <source>
        <dbReference type="Pfam" id="PF00793"/>
    </source>
</evidence>
<keyword evidence="1 4" id="KW-0808">Transferase</keyword>
<dbReference type="InterPro" id="IPR013785">
    <property type="entry name" value="Aldolase_TIM"/>
</dbReference>
<evidence type="ECO:0000313" key="5">
    <source>
        <dbReference type="Proteomes" id="UP000250796"/>
    </source>
</evidence>
<dbReference type="Gene3D" id="3.20.20.70">
    <property type="entry name" value="Aldolase class I"/>
    <property type="match status" value="1"/>
</dbReference>
<reference evidence="4 5" key="1">
    <citation type="submission" date="2017-01" db="EMBL/GenBank/DDBJ databases">
        <authorList>
            <person name="Erauso G."/>
        </authorList>
    </citation>
    <scope>NUCLEOTIDE SEQUENCE [LARGE SCALE GENOMIC DNA]</scope>
    <source>
        <strain evidence="4">MESINF1</strain>
    </source>
</reference>
<dbReference type="InterPro" id="IPR006268">
    <property type="entry name" value="DAHP_syn_2"/>
</dbReference>
<dbReference type="EMBL" id="LS974202">
    <property type="protein sequence ID" value="SSC14100.1"/>
    <property type="molecule type" value="Genomic_DNA"/>
</dbReference>
<evidence type="ECO:0000256" key="1">
    <source>
        <dbReference type="ARBA" id="ARBA00022679"/>
    </source>
</evidence>
<dbReference type="KEGG" id="minf:MESINF_2660"/>
<dbReference type="RefSeq" id="WP_169700412.1">
    <property type="nucleotide sequence ID" value="NZ_LS974202.1"/>
</dbReference>
<dbReference type="InterPro" id="IPR041071">
    <property type="entry name" value="DAHP_snth_FXD"/>
</dbReference>
<evidence type="ECO:0000259" key="3">
    <source>
        <dbReference type="Pfam" id="PF18152"/>
    </source>
</evidence>